<evidence type="ECO:0000256" key="2">
    <source>
        <dbReference type="ARBA" id="ARBA00007092"/>
    </source>
</evidence>
<evidence type="ECO:0000256" key="7">
    <source>
        <dbReference type="ARBA" id="ARBA00022833"/>
    </source>
</evidence>
<keyword evidence="17" id="KW-1185">Reference proteome</keyword>
<gene>
    <name evidence="16" type="ORF">E6O75_ATG09583</name>
</gene>
<comment type="cofactor">
    <cofactor evidence="1">
        <name>Mn(2+)</name>
        <dbReference type="ChEBI" id="CHEBI:29035"/>
    </cofactor>
</comment>
<dbReference type="GO" id="GO:0003906">
    <property type="term" value="F:DNA-(apurinic or apyrimidinic site) endonuclease activity"/>
    <property type="evidence" value="ECO:0007669"/>
    <property type="project" value="TreeGrafter"/>
</dbReference>
<proteinExistence type="inferred from homology"/>
<evidence type="ECO:0000256" key="14">
    <source>
        <dbReference type="SAM" id="MobiDB-lite"/>
    </source>
</evidence>
<feature type="active site" evidence="10">
    <location>
        <position position="157"/>
    </location>
</feature>
<keyword evidence="6" id="KW-0378">Hydrolase</keyword>
<organism evidence="16 17">
    <name type="scientific">Venturia nashicola</name>
    <dbReference type="NCBI Taxonomy" id="86259"/>
    <lineage>
        <taxon>Eukaryota</taxon>
        <taxon>Fungi</taxon>
        <taxon>Dikarya</taxon>
        <taxon>Ascomycota</taxon>
        <taxon>Pezizomycotina</taxon>
        <taxon>Dothideomycetes</taxon>
        <taxon>Pleosporomycetidae</taxon>
        <taxon>Venturiales</taxon>
        <taxon>Venturiaceae</taxon>
        <taxon>Venturia</taxon>
    </lineage>
</organism>
<feature type="region of interest" description="Disordered" evidence="14">
    <location>
        <begin position="471"/>
        <end position="553"/>
    </location>
</feature>
<dbReference type="InterPro" id="IPR005135">
    <property type="entry name" value="Endo/exonuclease/phosphatase"/>
</dbReference>
<dbReference type="GO" id="GO:0008311">
    <property type="term" value="F:double-stranded DNA 3'-5' DNA exonuclease activity"/>
    <property type="evidence" value="ECO:0007669"/>
    <property type="project" value="TreeGrafter"/>
</dbReference>
<feature type="region of interest" description="Disordered" evidence="14">
    <location>
        <begin position="385"/>
        <end position="458"/>
    </location>
</feature>
<feature type="binding site" evidence="11">
    <location>
        <position position="196"/>
    </location>
    <ligand>
        <name>Mg(2+)</name>
        <dbReference type="ChEBI" id="CHEBI:18420"/>
        <label>1</label>
    </ligand>
</feature>
<dbReference type="GO" id="GO:0003677">
    <property type="term" value="F:DNA binding"/>
    <property type="evidence" value="ECO:0007669"/>
    <property type="project" value="InterPro"/>
</dbReference>
<protein>
    <recommendedName>
        <fullName evidence="3">DNA-(apurinic or apyrimidinic site) endonuclease 2</fullName>
    </recommendedName>
</protein>
<dbReference type="AlphaFoldDB" id="A0A4Z1NZS0"/>
<keyword evidence="8 11" id="KW-0460">Magnesium</keyword>
<feature type="compositionally biased region" description="Polar residues" evidence="14">
    <location>
        <begin position="498"/>
        <end position="507"/>
    </location>
</feature>
<feature type="site" description="Interaction with DNA substrate" evidence="12">
    <location>
        <position position="314"/>
    </location>
</feature>
<feature type="binding site" evidence="11">
    <location>
        <position position="198"/>
    </location>
    <ligand>
        <name>Mg(2+)</name>
        <dbReference type="ChEBI" id="CHEBI:18420"/>
        <label>1</label>
    </ligand>
</feature>
<dbReference type="EMBL" id="SNSC02000017">
    <property type="protein sequence ID" value="TID16817.1"/>
    <property type="molecule type" value="Genomic_DNA"/>
</dbReference>
<feature type="active site" description="Proton donor/acceptor" evidence="10">
    <location>
        <position position="196"/>
    </location>
</feature>
<evidence type="ECO:0000256" key="11">
    <source>
        <dbReference type="PIRSR" id="PIRSR604808-2"/>
    </source>
</evidence>
<dbReference type="CDD" id="cd09088">
    <property type="entry name" value="Ape2-like_AP-endo"/>
    <property type="match status" value="1"/>
</dbReference>
<evidence type="ECO:0000256" key="13">
    <source>
        <dbReference type="PROSITE-ProRule" id="PRU01343"/>
    </source>
</evidence>
<feature type="domain" description="GRF-type" evidence="15">
    <location>
        <begin position="575"/>
        <end position="628"/>
    </location>
</feature>
<feature type="compositionally biased region" description="Basic and acidic residues" evidence="14">
    <location>
        <begin position="411"/>
        <end position="426"/>
    </location>
</feature>
<dbReference type="Gene3D" id="3.60.10.10">
    <property type="entry name" value="Endonuclease/exonuclease/phosphatase"/>
    <property type="match status" value="1"/>
</dbReference>
<dbReference type="InterPro" id="IPR020848">
    <property type="entry name" value="AP_endonuclease_F1_CS"/>
</dbReference>
<dbReference type="PANTHER" id="PTHR22748:SF4">
    <property type="entry name" value="DNA-(APURINIC OR APYRIMIDINIC SITE) ENDONUCLEASE 2"/>
    <property type="match status" value="1"/>
</dbReference>
<comment type="cofactor">
    <cofactor evidence="11">
        <name>Mg(2+)</name>
        <dbReference type="ChEBI" id="CHEBI:18420"/>
    </cofactor>
    <cofactor evidence="11">
        <name>Mn(2+)</name>
        <dbReference type="ChEBI" id="CHEBI:29035"/>
    </cofactor>
    <text evidence="11">Probably binds two magnesium or manganese ions per subunit.</text>
</comment>
<accession>A0A4Z1NZS0</accession>
<feature type="binding site" evidence="11">
    <location>
        <position position="314"/>
    </location>
    <ligand>
        <name>Mg(2+)</name>
        <dbReference type="ChEBI" id="CHEBI:18420"/>
        <label>1</label>
    </ligand>
</feature>
<comment type="similarity">
    <text evidence="2">Belongs to the DNA repair enzymes AP/ExoA family.</text>
</comment>
<feature type="compositionally biased region" description="Basic and acidic residues" evidence="14">
    <location>
        <begin position="479"/>
        <end position="492"/>
    </location>
</feature>
<evidence type="ECO:0000256" key="5">
    <source>
        <dbReference type="ARBA" id="ARBA00022771"/>
    </source>
</evidence>
<evidence type="ECO:0000256" key="8">
    <source>
        <dbReference type="ARBA" id="ARBA00022842"/>
    </source>
</evidence>
<feature type="compositionally biased region" description="Low complexity" evidence="14">
    <location>
        <begin position="966"/>
        <end position="976"/>
    </location>
</feature>
<evidence type="ECO:0000256" key="9">
    <source>
        <dbReference type="ARBA" id="ARBA00023242"/>
    </source>
</evidence>
<sequence length="976" mass="109806">MGLRITTWNVNGIRNPFGYQPWRENRTFTFMFDTLQADIVIMQELKIQRKDLTDDMVLIPGWDCYFSLPKHKKGYSGVGIYTRQSSCAPIKAEEGLLGILCPPDFTTPYRDMSADASIGGYPSLSQMGDLDVDLAALDAEGRCVVLEFPAFVLFGVYSPANSNGLRDDFRLAFLTALDARIRNLEKMGKQVILTGDLNVSRSELDCAGAEDDRKKAGLSHEQYVSTPNRRIFNQLLEGGDVVGPRDEGREKPILWDTCREMHRQRKGMYTHWEQKINARPGNHGSRIDYVLCSISMKSWISEANIQEGLMGSDHCPVYAVIKDTVPWDNTTINIHDIMNPPMMFVNGQRMRDHSAKDLPPFSAKLMPEFDKRRSIKDMFKRHASNGNQAFLSQPDAGTNGVHSTPATAPSPKKDFVQRWSSKDHDQAATPKRKVSSFTTSGPATKKSKAPSTASSNLHKGQQTLQGFFQKKSQALQPEEMNKTYSTEREATPPRHPPSQLSQTSPSVATCHIRAPSITSPSANLGTKQLDFSTGENDAVDSADRPPSSARSDVHDPIVAKEEWTKLFTKKQPPKCEDHDEPCTLFQTKKKGFNSGRSFWICARPVGESGAKEKGTEWRCRTFIWASDWNMKCSMRDVSKKEERYLALFPTLPQSSPTNFLNINTMDEDDKMTVNAPPPPERSVPAEESPQFQAKILQVLNTILEHYTLRYEEVKRETAIKMLTRIQPWIAELRTGPHAIPSPQLHSSFFKDMDQKCHQIMATINLHRAREKMMEDMAKMRMEENYRTHRPSYTRELMGQPWQQFLHPGAPGWPEVIPGHERKVCHQIVPNGGMRLLLKWEEEVKEIYAFLDAGRAGPSRFKSGLRTLSVEPILGVTKNGDVRTVSLRRMQNTPFTPLHRDLTEMDNGDFALANRVLGKLEGNRIQDSPFLVADVMEFKRGPLGSRSGSESGNGNGNGEADQRSSDGGQAQQNNNGN</sequence>
<evidence type="ECO:0000259" key="15">
    <source>
        <dbReference type="PROSITE" id="PS51999"/>
    </source>
</evidence>
<keyword evidence="9" id="KW-0539">Nucleus</keyword>
<dbReference type="InterPro" id="IPR036691">
    <property type="entry name" value="Endo/exonu/phosph_ase_sf"/>
</dbReference>
<dbReference type="SUPFAM" id="SSF56219">
    <property type="entry name" value="DNase I-like"/>
    <property type="match status" value="1"/>
</dbReference>
<feature type="site" description="Important for catalytic activity" evidence="12">
    <location>
        <position position="288"/>
    </location>
</feature>
<dbReference type="InterPro" id="IPR020847">
    <property type="entry name" value="AP_endonuclease_F1_BS"/>
</dbReference>
<evidence type="ECO:0000256" key="6">
    <source>
        <dbReference type="ARBA" id="ARBA00022801"/>
    </source>
</evidence>
<feature type="compositionally biased region" description="Polar residues" evidence="14">
    <location>
        <begin position="516"/>
        <end position="535"/>
    </location>
</feature>
<keyword evidence="5 13" id="KW-0863">Zinc-finger</keyword>
<dbReference type="InterPro" id="IPR004808">
    <property type="entry name" value="AP_endonuc_1"/>
</dbReference>
<dbReference type="Proteomes" id="UP000298493">
    <property type="component" value="Unassembled WGS sequence"/>
</dbReference>
<dbReference type="GO" id="GO:0008081">
    <property type="term" value="F:phosphoric diester hydrolase activity"/>
    <property type="evidence" value="ECO:0007669"/>
    <property type="project" value="TreeGrafter"/>
</dbReference>
<evidence type="ECO:0000256" key="12">
    <source>
        <dbReference type="PIRSR" id="PIRSR604808-3"/>
    </source>
</evidence>
<evidence type="ECO:0000256" key="1">
    <source>
        <dbReference type="ARBA" id="ARBA00001936"/>
    </source>
</evidence>
<evidence type="ECO:0000313" key="17">
    <source>
        <dbReference type="Proteomes" id="UP000298493"/>
    </source>
</evidence>
<feature type="binding site" evidence="11">
    <location>
        <position position="9"/>
    </location>
    <ligand>
        <name>Mg(2+)</name>
        <dbReference type="ChEBI" id="CHEBI:18420"/>
        <label>1</label>
    </ligand>
</feature>
<keyword evidence="4 11" id="KW-0479">Metal-binding</keyword>
<keyword evidence="16" id="KW-0456">Lyase</keyword>
<dbReference type="PANTHER" id="PTHR22748">
    <property type="entry name" value="AP ENDONUCLEASE"/>
    <property type="match status" value="1"/>
</dbReference>
<dbReference type="GO" id="GO:0008270">
    <property type="term" value="F:zinc ion binding"/>
    <property type="evidence" value="ECO:0007669"/>
    <property type="project" value="UniProtKB-KW"/>
</dbReference>
<feature type="binding site" evidence="11">
    <location>
        <position position="44"/>
    </location>
    <ligand>
        <name>Mg(2+)</name>
        <dbReference type="ChEBI" id="CHEBI:18420"/>
        <label>1</label>
    </ligand>
</feature>
<dbReference type="GO" id="GO:0016829">
    <property type="term" value="F:lyase activity"/>
    <property type="evidence" value="ECO:0007669"/>
    <property type="project" value="UniProtKB-KW"/>
</dbReference>
<dbReference type="GO" id="GO:0006284">
    <property type="term" value="P:base-excision repair"/>
    <property type="evidence" value="ECO:0007669"/>
    <property type="project" value="TreeGrafter"/>
</dbReference>
<dbReference type="PROSITE" id="PS00726">
    <property type="entry name" value="AP_NUCLEASE_F1_1"/>
    <property type="match status" value="1"/>
</dbReference>
<feature type="binding site" evidence="11">
    <location>
        <position position="313"/>
    </location>
    <ligand>
        <name>Mg(2+)</name>
        <dbReference type="ChEBI" id="CHEBI:18420"/>
        <label>1</label>
    </ligand>
</feature>
<feature type="region of interest" description="Disordered" evidence="14">
    <location>
        <begin position="940"/>
        <end position="976"/>
    </location>
</feature>
<feature type="site" description="Transition state stabilizer" evidence="12">
    <location>
        <position position="198"/>
    </location>
</feature>
<dbReference type="GO" id="GO:0005634">
    <property type="term" value="C:nucleus"/>
    <property type="evidence" value="ECO:0007669"/>
    <property type="project" value="TreeGrafter"/>
</dbReference>
<name>A0A4Z1NZS0_9PEZI</name>
<comment type="caution">
    <text evidence="16">The sequence shown here is derived from an EMBL/GenBank/DDBJ whole genome shotgun (WGS) entry which is preliminary data.</text>
</comment>
<reference evidence="16 17" key="1">
    <citation type="submission" date="2019-04" db="EMBL/GenBank/DDBJ databases">
        <title>High contiguity whole genome sequence and gene annotation resource for two Venturia nashicola isolates.</title>
        <authorList>
            <person name="Prokchorchik M."/>
            <person name="Won K."/>
            <person name="Lee Y."/>
            <person name="Choi E.D."/>
            <person name="Segonzac C."/>
            <person name="Sohn K.H."/>
        </authorList>
    </citation>
    <scope>NUCLEOTIDE SEQUENCE [LARGE SCALE GENOMIC DNA]</scope>
    <source>
        <strain evidence="16 17">PRI2</strain>
    </source>
</reference>
<keyword evidence="7" id="KW-0862">Zinc</keyword>
<feature type="active site" description="Proton acceptor" evidence="10">
    <location>
        <position position="314"/>
    </location>
</feature>
<dbReference type="PROSITE" id="PS00728">
    <property type="entry name" value="AP_NUCLEASE_F1_3"/>
    <property type="match status" value="1"/>
</dbReference>
<evidence type="ECO:0000256" key="4">
    <source>
        <dbReference type="ARBA" id="ARBA00022723"/>
    </source>
</evidence>
<keyword evidence="11" id="KW-0464">Manganese</keyword>
<evidence type="ECO:0000256" key="10">
    <source>
        <dbReference type="PIRSR" id="PIRSR604808-1"/>
    </source>
</evidence>
<evidence type="ECO:0000313" key="16">
    <source>
        <dbReference type="EMBL" id="TID16817.1"/>
    </source>
</evidence>
<dbReference type="PROSITE" id="PS51999">
    <property type="entry name" value="ZF_GRF"/>
    <property type="match status" value="1"/>
</dbReference>
<evidence type="ECO:0000256" key="3">
    <source>
        <dbReference type="ARBA" id="ARBA00013541"/>
    </source>
</evidence>
<dbReference type="PROSITE" id="PS51435">
    <property type="entry name" value="AP_NUCLEASE_F1_4"/>
    <property type="match status" value="1"/>
</dbReference>
<dbReference type="Pfam" id="PF03372">
    <property type="entry name" value="Exo_endo_phos"/>
    <property type="match status" value="1"/>
</dbReference>
<dbReference type="FunFam" id="3.60.10.10:FF:000079">
    <property type="entry name" value="DNA-(apurinic or apyrimidinic site) lyase"/>
    <property type="match status" value="1"/>
</dbReference>
<dbReference type="STRING" id="86259.A0A4Z1NZS0"/>
<dbReference type="InterPro" id="IPR010666">
    <property type="entry name" value="Znf_GRF"/>
</dbReference>